<dbReference type="STRING" id="15368.A0A2K2D181"/>
<dbReference type="PANTHER" id="PTHR46020:SF33">
    <property type="entry name" value="SGNH HYDROLASE-TYPE ESTERASE DOMAIN-CONTAINING PROTEIN"/>
    <property type="match status" value="1"/>
</dbReference>
<keyword evidence="3" id="KW-0443">Lipid metabolism</keyword>
<evidence type="ECO:0008006" key="7">
    <source>
        <dbReference type="Google" id="ProtNLM"/>
    </source>
</evidence>
<protein>
    <recommendedName>
        <fullName evidence="7">SGNH hydrolase-type esterase domain-containing protein</fullName>
    </recommendedName>
</protein>
<dbReference type="Gene3D" id="3.40.50.1110">
    <property type="entry name" value="SGNH hydrolase"/>
    <property type="match status" value="1"/>
</dbReference>
<reference evidence="5" key="3">
    <citation type="submission" date="2018-08" db="UniProtKB">
        <authorList>
            <consortium name="EnsemblPlants"/>
        </authorList>
    </citation>
    <scope>IDENTIFICATION</scope>
    <source>
        <strain evidence="5">cv. Bd21</strain>
    </source>
</reference>
<comment type="similarity">
    <text evidence="1">Belongs to the 'GDSL' lipolytic enzyme family.</text>
</comment>
<dbReference type="EMBL" id="CM000882">
    <property type="protein sequence ID" value="PNT68042.1"/>
    <property type="molecule type" value="Genomic_DNA"/>
</dbReference>
<evidence type="ECO:0000313" key="6">
    <source>
        <dbReference type="Proteomes" id="UP000008810"/>
    </source>
</evidence>
<dbReference type="InterPro" id="IPR036514">
    <property type="entry name" value="SGNH_hydro_sf"/>
</dbReference>
<reference evidence="4" key="2">
    <citation type="submission" date="2017-06" db="EMBL/GenBank/DDBJ databases">
        <title>WGS assembly of Brachypodium distachyon.</title>
        <authorList>
            <consortium name="The International Brachypodium Initiative"/>
            <person name="Lucas S."/>
            <person name="Harmon-Smith M."/>
            <person name="Lail K."/>
            <person name="Tice H."/>
            <person name="Grimwood J."/>
            <person name="Bruce D."/>
            <person name="Barry K."/>
            <person name="Shu S."/>
            <person name="Lindquist E."/>
            <person name="Wang M."/>
            <person name="Pitluck S."/>
            <person name="Vogel J.P."/>
            <person name="Garvin D.F."/>
            <person name="Mockler T.C."/>
            <person name="Schmutz J."/>
            <person name="Rokhsar D."/>
            <person name="Bevan M.W."/>
        </authorList>
    </citation>
    <scope>NUCLEOTIDE SEQUENCE</scope>
    <source>
        <strain evidence="4">Bd21</strain>
    </source>
</reference>
<dbReference type="InterPro" id="IPR001087">
    <property type="entry name" value="GDSL"/>
</dbReference>
<evidence type="ECO:0000313" key="5">
    <source>
        <dbReference type="EnsemblPlants" id="PNT68042"/>
    </source>
</evidence>
<evidence type="ECO:0000256" key="1">
    <source>
        <dbReference type="ARBA" id="ARBA00008668"/>
    </source>
</evidence>
<keyword evidence="6" id="KW-1185">Reference proteome</keyword>
<dbReference type="SUPFAM" id="SSF52266">
    <property type="entry name" value="SGNH hydrolase"/>
    <property type="match status" value="1"/>
</dbReference>
<proteinExistence type="inferred from homology"/>
<dbReference type="PANTHER" id="PTHR46020">
    <property type="entry name" value="OSJNBB0059K02.9 PROTEIN"/>
    <property type="match status" value="1"/>
</dbReference>
<reference evidence="4 5" key="1">
    <citation type="journal article" date="2010" name="Nature">
        <title>Genome sequencing and analysis of the model grass Brachypodium distachyon.</title>
        <authorList>
            <consortium name="International Brachypodium Initiative"/>
        </authorList>
    </citation>
    <scope>NUCLEOTIDE SEQUENCE [LARGE SCALE GENOMIC DNA]</scope>
    <source>
        <strain evidence="4 5">Bd21</strain>
    </source>
</reference>
<dbReference type="AlphaFoldDB" id="A0A2K2D181"/>
<evidence type="ECO:0000256" key="3">
    <source>
        <dbReference type="ARBA" id="ARBA00023098"/>
    </source>
</evidence>
<dbReference type="InParanoid" id="A0A2K2D181"/>
<dbReference type="GO" id="GO:0006629">
    <property type="term" value="P:lipid metabolic process"/>
    <property type="evidence" value="ECO:0007669"/>
    <property type="project" value="UniProtKB-KW"/>
</dbReference>
<dbReference type="OrthoDB" id="671228at2759"/>
<sequence>MGLNQAPPAYKLSDQFCDPSGMNLAFGGAGVSQSSKNALTLAAQINAFKKLVNDGIISKEQFHRSVALVAISGNDYMSGAGFKDTFLSSFDDIDTYIGNVTSEIVKNVEQLQKLGLRKVLVNNLHPIGCAPLHTKSNNNTACDLLENYGASLHNNNLQQLMGKKNNAHILDLYTAFTNIVNHASGEGSDQSKEFKRKLTPCCNRIHPTGYCGQRNASGQALYTLCENPDKFFYWDEVHPTHAGWEAVMKALEQPLKGFLDREYIH</sequence>
<gene>
    <name evidence="4" type="ORF">BRADI_3g35300v3</name>
</gene>
<dbReference type="Gramene" id="PNT68042">
    <property type="protein sequence ID" value="PNT68042"/>
    <property type="gene ID" value="BRADI_3g35300v3"/>
</dbReference>
<evidence type="ECO:0000256" key="2">
    <source>
        <dbReference type="ARBA" id="ARBA00022801"/>
    </source>
</evidence>
<dbReference type="Pfam" id="PF00657">
    <property type="entry name" value="Lipase_GDSL"/>
    <property type="match status" value="1"/>
</dbReference>
<dbReference type="Proteomes" id="UP000008810">
    <property type="component" value="Chromosome 3"/>
</dbReference>
<dbReference type="GO" id="GO:0016788">
    <property type="term" value="F:hydrolase activity, acting on ester bonds"/>
    <property type="evidence" value="ECO:0007669"/>
    <property type="project" value="InterPro"/>
</dbReference>
<accession>A0A2K2D181</accession>
<dbReference type="EnsemblPlants" id="PNT68042">
    <property type="protein sequence ID" value="PNT68042"/>
    <property type="gene ID" value="BRADI_3g35300v3"/>
</dbReference>
<keyword evidence="2" id="KW-0378">Hydrolase</keyword>
<organism evidence="4">
    <name type="scientific">Brachypodium distachyon</name>
    <name type="common">Purple false brome</name>
    <name type="synonym">Trachynia distachya</name>
    <dbReference type="NCBI Taxonomy" id="15368"/>
    <lineage>
        <taxon>Eukaryota</taxon>
        <taxon>Viridiplantae</taxon>
        <taxon>Streptophyta</taxon>
        <taxon>Embryophyta</taxon>
        <taxon>Tracheophyta</taxon>
        <taxon>Spermatophyta</taxon>
        <taxon>Magnoliopsida</taxon>
        <taxon>Liliopsida</taxon>
        <taxon>Poales</taxon>
        <taxon>Poaceae</taxon>
        <taxon>BOP clade</taxon>
        <taxon>Pooideae</taxon>
        <taxon>Stipodae</taxon>
        <taxon>Brachypodieae</taxon>
        <taxon>Brachypodium</taxon>
    </lineage>
</organism>
<name>A0A2K2D181_BRADI</name>
<evidence type="ECO:0000313" key="4">
    <source>
        <dbReference type="EMBL" id="PNT68042.1"/>
    </source>
</evidence>